<dbReference type="GO" id="GO:0016020">
    <property type="term" value="C:membrane"/>
    <property type="evidence" value="ECO:0007669"/>
    <property type="project" value="UniProtKB-SubCell"/>
</dbReference>
<evidence type="ECO:0000256" key="5">
    <source>
        <dbReference type="SAM" id="MobiDB-lite"/>
    </source>
</evidence>
<feature type="compositionally biased region" description="Basic and acidic residues" evidence="5">
    <location>
        <begin position="233"/>
        <end position="243"/>
    </location>
</feature>
<comment type="subcellular location">
    <subcellularLocation>
        <location evidence="1">Membrane</location>
        <topology evidence="1">Single-pass membrane protein</topology>
    </subcellularLocation>
</comment>
<sequence>MSISGFALRNNGSCADNEVDCGQTAAPYHACCPKSAFCPRQYNVDCCPSAENCTTTLLRDPQCANRSWDLYDNGGYFCCERGFVGYATPGNSDGCAAPGYAFRSGEKLLPIISSATPSSTTSPISTTPSSSPSASATTPADSSGGGGGSDKGAIIGGVVGGVVGVLVLVALSIFFWRRQKRSRGNPQDSTAYKGGIGGVPELAGSDLTPEQRSAHEMDGYDGRGKVAGPAQLPERHEYNELQA</sequence>
<protein>
    <recommendedName>
        <fullName evidence="9">Mid2 domain-containing protein</fullName>
    </recommendedName>
</protein>
<evidence type="ECO:0000256" key="1">
    <source>
        <dbReference type="ARBA" id="ARBA00004167"/>
    </source>
</evidence>
<evidence type="ECO:0000256" key="6">
    <source>
        <dbReference type="SAM" id="Phobius"/>
    </source>
</evidence>
<dbReference type="GO" id="GO:0071944">
    <property type="term" value="C:cell periphery"/>
    <property type="evidence" value="ECO:0007669"/>
    <property type="project" value="UniProtKB-ARBA"/>
</dbReference>
<feature type="compositionally biased region" description="Basic and acidic residues" evidence="5">
    <location>
        <begin position="212"/>
        <end position="224"/>
    </location>
</feature>
<keyword evidence="3 6" id="KW-1133">Transmembrane helix</keyword>
<feature type="compositionally biased region" description="Low complexity" evidence="5">
    <location>
        <begin position="113"/>
        <end position="142"/>
    </location>
</feature>
<proteinExistence type="predicted"/>
<reference evidence="7" key="1">
    <citation type="submission" date="2023-06" db="EMBL/GenBank/DDBJ databases">
        <title>Genome-scale phylogeny and comparative genomics of the fungal order Sordariales.</title>
        <authorList>
            <consortium name="Lawrence Berkeley National Laboratory"/>
            <person name="Hensen N."/>
            <person name="Bonometti L."/>
            <person name="Westerberg I."/>
            <person name="Brannstrom I.O."/>
            <person name="Guillou S."/>
            <person name="Cros-Aarteil S."/>
            <person name="Calhoun S."/>
            <person name="Haridas S."/>
            <person name="Kuo A."/>
            <person name="Mondo S."/>
            <person name="Pangilinan J."/>
            <person name="Riley R."/>
            <person name="Labutti K."/>
            <person name="Andreopoulos B."/>
            <person name="Lipzen A."/>
            <person name="Chen C."/>
            <person name="Yanf M."/>
            <person name="Daum C."/>
            <person name="Ng V."/>
            <person name="Clum A."/>
            <person name="Steindorff A."/>
            <person name="Ohm R."/>
            <person name="Martin F."/>
            <person name="Silar P."/>
            <person name="Natvig D."/>
            <person name="Lalanne C."/>
            <person name="Gautier V."/>
            <person name="Ament-Velasquez S.L."/>
            <person name="Kruys A."/>
            <person name="Hutchinson M.I."/>
            <person name="Powell A.J."/>
            <person name="Barry K."/>
            <person name="Miller A.N."/>
            <person name="Grigoriev I.V."/>
            <person name="Debuchy R."/>
            <person name="Gladieux P."/>
            <person name="Thoren M.H."/>
            <person name="Johannesson H."/>
        </authorList>
    </citation>
    <scope>NUCLEOTIDE SEQUENCE</scope>
    <source>
        <strain evidence="7">8032-3</strain>
    </source>
</reference>
<keyword evidence="2 6" id="KW-0812">Transmembrane</keyword>
<dbReference type="RefSeq" id="XP_060283592.1">
    <property type="nucleotide sequence ID" value="XM_060432976.1"/>
</dbReference>
<evidence type="ECO:0000256" key="4">
    <source>
        <dbReference type="ARBA" id="ARBA00023136"/>
    </source>
</evidence>
<dbReference type="InterPro" id="IPR051694">
    <property type="entry name" value="Immunoregulatory_rcpt-like"/>
</dbReference>
<dbReference type="GeneID" id="85316163"/>
<dbReference type="Proteomes" id="UP001244011">
    <property type="component" value="Unassembled WGS sequence"/>
</dbReference>
<dbReference type="AlphaFoldDB" id="A0AAJ0BZK3"/>
<gene>
    <name evidence="7" type="ORF">QBC33DRAFT_67052</name>
</gene>
<evidence type="ECO:0008006" key="9">
    <source>
        <dbReference type="Google" id="ProtNLM"/>
    </source>
</evidence>
<evidence type="ECO:0000256" key="3">
    <source>
        <dbReference type="ARBA" id="ARBA00022989"/>
    </source>
</evidence>
<keyword evidence="8" id="KW-1185">Reference proteome</keyword>
<name>A0AAJ0BZK3_9PEZI</name>
<evidence type="ECO:0000256" key="2">
    <source>
        <dbReference type="ARBA" id="ARBA00022692"/>
    </source>
</evidence>
<evidence type="ECO:0000313" key="7">
    <source>
        <dbReference type="EMBL" id="KAK1767379.1"/>
    </source>
</evidence>
<dbReference type="PANTHER" id="PTHR15549">
    <property type="entry name" value="PAIRED IMMUNOGLOBULIN-LIKE TYPE 2 RECEPTOR"/>
    <property type="match status" value="1"/>
</dbReference>
<feature type="region of interest" description="Disordered" evidence="5">
    <location>
        <begin position="113"/>
        <end position="148"/>
    </location>
</feature>
<accession>A0AAJ0BZK3</accession>
<keyword evidence="4 6" id="KW-0472">Membrane</keyword>
<organism evidence="7 8">
    <name type="scientific">Phialemonium atrogriseum</name>
    <dbReference type="NCBI Taxonomy" id="1093897"/>
    <lineage>
        <taxon>Eukaryota</taxon>
        <taxon>Fungi</taxon>
        <taxon>Dikarya</taxon>
        <taxon>Ascomycota</taxon>
        <taxon>Pezizomycotina</taxon>
        <taxon>Sordariomycetes</taxon>
        <taxon>Sordariomycetidae</taxon>
        <taxon>Cephalothecales</taxon>
        <taxon>Cephalothecaceae</taxon>
        <taxon>Phialemonium</taxon>
    </lineage>
</organism>
<dbReference type="EMBL" id="MU839008">
    <property type="protein sequence ID" value="KAK1767379.1"/>
    <property type="molecule type" value="Genomic_DNA"/>
</dbReference>
<feature type="region of interest" description="Disordered" evidence="5">
    <location>
        <begin position="183"/>
        <end position="243"/>
    </location>
</feature>
<evidence type="ECO:0000313" key="8">
    <source>
        <dbReference type="Proteomes" id="UP001244011"/>
    </source>
</evidence>
<feature type="transmembrane region" description="Helical" evidence="6">
    <location>
        <begin position="153"/>
        <end position="176"/>
    </location>
</feature>
<dbReference type="Gene3D" id="1.20.5.510">
    <property type="entry name" value="Single helix bin"/>
    <property type="match status" value="1"/>
</dbReference>
<comment type="caution">
    <text evidence="7">The sequence shown here is derived from an EMBL/GenBank/DDBJ whole genome shotgun (WGS) entry which is preliminary data.</text>
</comment>